<evidence type="ECO:0000256" key="8">
    <source>
        <dbReference type="ARBA" id="ARBA00033408"/>
    </source>
</evidence>
<evidence type="ECO:0000256" key="4">
    <source>
        <dbReference type="ARBA" id="ARBA00022741"/>
    </source>
</evidence>
<comment type="caution">
    <text evidence="11">The sequence shown here is derived from an EMBL/GenBank/DDBJ whole genome shotgun (WGS) entry which is preliminary data.</text>
</comment>
<dbReference type="InterPro" id="IPR025662">
    <property type="entry name" value="Sigma_54_int_dom_ATP-bd_1"/>
</dbReference>
<evidence type="ECO:0000313" key="12">
    <source>
        <dbReference type="Proteomes" id="UP000824115"/>
    </source>
</evidence>
<dbReference type="PANTHER" id="PTHR11059">
    <property type="entry name" value="DNA REPAIR PROTEIN RECN"/>
    <property type="match status" value="1"/>
</dbReference>
<dbReference type="GO" id="GO:0006281">
    <property type="term" value="P:DNA repair"/>
    <property type="evidence" value="ECO:0007669"/>
    <property type="project" value="UniProtKB-KW"/>
</dbReference>
<dbReference type="PIRSF" id="PIRSF003128">
    <property type="entry name" value="RecN"/>
    <property type="match status" value="1"/>
</dbReference>
<dbReference type="SUPFAM" id="SSF52540">
    <property type="entry name" value="P-loop containing nucleoside triphosphate hydrolases"/>
    <property type="match status" value="1"/>
</dbReference>
<evidence type="ECO:0000259" key="10">
    <source>
        <dbReference type="Pfam" id="PF02463"/>
    </source>
</evidence>
<keyword evidence="7 9" id="KW-0234">DNA repair</keyword>
<evidence type="ECO:0000256" key="3">
    <source>
        <dbReference type="ARBA" id="ARBA00021315"/>
    </source>
</evidence>
<dbReference type="CDD" id="cd03241">
    <property type="entry name" value="ABC_RecN"/>
    <property type="match status" value="2"/>
</dbReference>
<name>A0A9D2K9F0_9BACT</name>
<keyword evidence="4" id="KW-0547">Nucleotide-binding</keyword>
<keyword evidence="6" id="KW-0067">ATP-binding</keyword>
<feature type="domain" description="RecF/RecN/SMC N-terminal" evidence="10">
    <location>
        <begin position="2"/>
        <end position="491"/>
    </location>
</feature>
<dbReference type="GO" id="GO:0009432">
    <property type="term" value="P:SOS response"/>
    <property type="evidence" value="ECO:0007669"/>
    <property type="project" value="TreeGrafter"/>
</dbReference>
<gene>
    <name evidence="11" type="primary">recN</name>
    <name evidence="11" type="ORF">IAC04_04960</name>
</gene>
<comment type="similarity">
    <text evidence="2 9">Belongs to the RecN family.</text>
</comment>
<proteinExistence type="inferred from homology"/>
<accession>A0A9D2K9F0</accession>
<dbReference type="Proteomes" id="UP000824115">
    <property type="component" value="Unassembled WGS sequence"/>
</dbReference>
<evidence type="ECO:0000256" key="1">
    <source>
        <dbReference type="ARBA" id="ARBA00003618"/>
    </source>
</evidence>
<dbReference type="InterPro" id="IPR003395">
    <property type="entry name" value="RecF/RecN/SMC_N"/>
</dbReference>
<dbReference type="InterPro" id="IPR027417">
    <property type="entry name" value="P-loop_NTPase"/>
</dbReference>
<evidence type="ECO:0000256" key="9">
    <source>
        <dbReference type="PIRNR" id="PIRNR003128"/>
    </source>
</evidence>
<reference evidence="11" key="1">
    <citation type="journal article" date="2021" name="PeerJ">
        <title>Extensive microbial diversity within the chicken gut microbiome revealed by metagenomics and culture.</title>
        <authorList>
            <person name="Gilroy R."/>
            <person name="Ravi A."/>
            <person name="Getino M."/>
            <person name="Pursley I."/>
            <person name="Horton D.L."/>
            <person name="Alikhan N.F."/>
            <person name="Baker D."/>
            <person name="Gharbi K."/>
            <person name="Hall N."/>
            <person name="Watson M."/>
            <person name="Adriaenssens E.M."/>
            <person name="Foster-Nyarko E."/>
            <person name="Jarju S."/>
            <person name="Secka A."/>
            <person name="Antonio M."/>
            <person name="Oren A."/>
            <person name="Chaudhuri R.R."/>
            <person name="La Ragione R."/>
            <person name="Hildebrand F."/>
            <person name="Pallen M.J."/>
        </authorList>
    </citation>
    <scope>NUCLEOTIDE SEQUENCE</scope>
    <source>
        <strain evidence="11">Gambia16-554</strain>
    </source>
</reference>
<evidence type="ECO:0000256" key="7">
    <source>
        <dbReference type="ARBA" id="ARBA00023204"/>
    </source>
</evidence>
<protein>
    <recommendedName>
        <fullName evidence="3 9">DNA repair protein RecN</fullName>
    </recommendedName>
    <alternativeName>
        <fullName evidence="8 9">Recombination protein N</fullName>
    </alternativeName>
</protein>
<dbReference type="GO" id="GO:0005524">
    <property type="term" value="F:ATP binding"/>
    <property type="evidence" value="ECO:0007669"/>
    <property type="project" value="UniProtKB-KW"/>
</dbReference>
<dbReference type="GO" id="GO:0006310">
    <property type="term" value="P:DNA recombination"/>
    <property type="evidence" value="ECO:0007669"/>
    <property type="project" value="InterPro"/>
</dbReference>
<dbReference type="NCBIfam" id="TIGR00634">
    <property type="entry name" value="recN"/>
    <property type="match status" value="1"/>
</dbReference>
<dbReference type="InterPro" id="IPR004604">
    <property type="entry name" value="DNA_recomb/repair_RecN"/>
</dbReference>
<sequence length="538" mass="58561">MLSRLSISNYALINSLDITFPDGLIIITGETGAGKSILLGALSLVLGKRADAAVFSDNTRNCVVEAEFHDKDGGEYILRRVITPSGRSRSFLNDEPVSLAELTAISSKIIDIHEQHQHLLLTSPDFRLSIIDHFAGTASLLDDYRKVYADYESKEAEVAVLEKTIAEAERDAEYRQFQLGKLAEAALVPDEMEALEQEQKALAHAEDIRSGLDSAYSALNPEDMSVAGQLKDAAARLSRCVSYNPELQGLVDRLESCRIEVSDIENEIETVSSGISVSPHRLAEVEERMSLIYSLERKYGCRNVEELIALRDSLAASIDNTGLMQERLTGLKGELSALKKQMETLAGQLSGQRRSASSALSVKLQEAVRSLEMPMAVFKAEVIPSGRLTSTGGDSLEFKFSANGASSLRDISKVASGGELSRVMLALKGLLAGYTSMPTMIFDEIDTGVSGRIADKMGDMIGSMGENMQIFAITHLPQIASKKGTHYVVYKEFGEDGKASTNIRRVEGEDRVREVARMLSGSELTPAALENARELLGN</sequence>
<comment type="function">
    <text evidence="1 9">May be involved in recombinational repair of damaged DNA.</text>
</comment>
<dbReference type="PANTHER" id="PTHR11059:SF0">
    <property type="entry name" value="DNA REPAIR PROTEIN RECN"/>
    <property type="match status" value="1"/>
</dbReference>
<organism evidence="11 12">
    <name type="scientific">Candidatus Coprenecus stercoravium</name>
    <dbReference type="NCBI Taxonomy" id="2840735"/>
    <lineage>
        <taxon>Bacteria</taxon>
        <taxon>Pseudomonadati</taxon>
        <taxon>Bacteroidota</taxon>
        <taxon>Bacteroidia</taxon>
        <taxon>Bacteroidales</taxon>
        <taxon>Rikenellaceae</taxon>
        <taxon>Rikenellaceae incertae sedis</taxon>
        <taxon>Candidatus Coprenecus</taxon>
    </lineage>
</organism>
<dbReference type="PROSITE" id="PS00675">
    <property type="entry name" value="SIGMA54_INTERACT_1"/>
    <property type="match status" value="1"/>
</dbReference>
<dbReference type="GO" id="GO:0043590">
    <property type="term" value="C:bacterial nucleoid"/>
    <property type="evidence" value="ECO:0007669"/>
    <property type="project" value="TreeGrafter"/>
</dbReference>
<dbReference type="Gene3D" id="3.40.50.300">
    <property type="entry name" value="P-loop containing nucleotide triphosphate hydrolases"/>
    <property type="match status" value="2"/>
</dbReference>
<dbReference type="AlphaFoldDB" id="A0A9D2K9F0"/>
<keyword evidence="5 9" id="KW-0227">DNA damage</keyword>
<dbReference type="Pfam" id="PF02463">
    <property type="entry name" value="SMC_N"/>
    <property type="match status" value="1"/>
</dbReference>
<dbReference type="EMBL" id="DXAW01000091">
    <property type="protein sequence ID" value="HIZ85819.1"/>
    <property type="molecule type" value="Genomic_DNA"/>
</dbReference>
<evidence type="ECO:0000256" key="6">
    <source>
        <dbReference type="ARBA" id="ARBA00022840"/>
    </source>
</evidence>
<evidence type="ECO:0000256" key="5">
    <source>
        <dbReference type="ARBA" id="ARBA00022763"/>
    </source>
</evidence>
<evidence type="ECO:0000313" key="11">
    <source>
        <dbReference type="EMBL" id="HIZ85819.1"/>
    </source>
</evidence>
<reference evidence="11" key="2">
    <citation type="submission" date="2021-04" db="EMBL/GenBank/DDBJ databases">
        <authorList>
            <person name="Gilroy R."/>
        </authorList>
    </citation>
    <scope>NUCLEOTIDE SEQUENCE</scope>
    <source>
        <strain evidence="11">Gambia16-554</strain>
    </source>
</reference>
<evidence type="ECO:0000256" key="2">
    <source>
        <dbReference type="ARBA" id="ARBA00009441"/>
    </source>
</evidence>